<protein>
    <recommendedName>
        <fullName evidence="6">Corrinoid adenosyltransferase</fullName>
        <ecNumber evidence="6">2.5.1.17</ecNumber>
    </recommendedName>
    <alternativeName>
        <fullName evidence="6">Cob(II)alamin adenosyltransferase</fullName>
    </alternativeName>
    <alternativeName>
        <fullName evidence="6">Cob(II)yrinic acid a,c-diamide adenosyltransferase</fullName>
    </alternativeName>
    <alternativeName>
        <fullName evidence="6">Cobinamide/cobalamin adenosyltransferase</fullName>
    </alternativeName>
</protein>
<evidence type="ECO:0000256" key="5">
    <source>
        <dbReference type="ARBA" id="ARBA00022840"/>
    </source>
</evidence>
<reference evidence="8 9" key="1">
    <citation type="submission" date="2019-05" db="EMBL/GenBank/DDBJ databases">
        <authorList>
            <person name="Pankratov T."/>
            <person name="Grouzdev D."/>
        </authorList>
    </citation>
    <scope>NUCLEOTIDE SEQUENCE [LARGE SCALE GENOMIC DNA]</scope>
    <source>
        <strain evidence="8 9">KEBCLARHB70R</strain>
    </source>
</reference>
<dbReference type="EC" id="2.5.1.17" evidence="6"/>
<dbReference type="GO" id="GO:0005524">
    <property type="term" value="F:ATP binding"/>
    <property type="evidence" value="ECO:0007669"/>
    <property type="project" value="UniProtKB-UniRule"/>
</dbReference>
<comment type="catalytic activity">
    <reaction evidence="6">
        <text>2 cob(II)yrinate a,c diamide + reduced [electron-transfer flavoprotein] + 2 ATP = 2 adenosylcob(III)yrinate a,c-diamide + 2 triphosphate + oxidized [electron-transfer flavoprotein] + 3 H(+)</text>
        <dbReference type="Rhea" id="RHEA:11528"/>
        <dbReference type="Rhea" id="RHEA-COMP:10685"/>
        <dbReference type="Rhea" id="RHEA-COMP:10686"/>
        <dbReference type="ChEBI" id="CHEBI:15378"/>
        <dbReference type="ChEBI" id="CHEBI:18036"/>
        <dbReference type="ChEBI" id="CHEBI:30616"/>
        <dbReference type="ChEBI" id="CHEBI:57692"/>
        <dbReference type="ChEBI" id="CHEBI:58307"/>
        <dbReference type="ChEBI" id="CHEBI:58503"/>
        <dbReference type="ChEBI" id="CHEBI:58537"/>
        <dbReference type="EC" id="2.5.1.17"/>
    </reaction>
</comment>
<comment type="caution">
    <text evidence="8">The sequence shown here is derived from an EMBL/GenBank/DDBJ whole genome shotgun (WGS) entry which is preliminary data.</text>
</comment>
<comment type="subunit">
    <text evidence="2">Homotrimer.</text>
</comment>
<dbReference type="RefSeq" id="WP_138324591.1">
    <property type="nucleotide sequence ID" value="NZ_VCDI01000001.1"/>
</dbReference>
<evidence type="ECO:0000256" key="4">
    <source>
        <dbReference type="ARBA" id="ARBA00022741"/>
    </source>
</evidence>
<comment type="catalytic activity">
    <reaction evidence="6">
        <text>2 cob(II)alamin + reduced [electron-transfer flavoprotein] + 2 ATP = 2 adenosylcob(III)alamin + 2 triphosphate + oxidized [electron-transfer flavoprotein] + 3 H(+)</text>
        <dbReference type="Rhea" id="RHEA:28671"/>
        <dbReference type="Rhea" id="RHEA-COMP:10685"/>
        <dbReference type="Rhea" id="RHEA-COMP:10686"/>
        <dbReference type="ChEBI" id="CHEBI:15378"/>
        <dbReference type="ChEBI" id="CHEBI:16304"/>
        <dbReference type="ChEBI" id="CHEBI:18036"/>
        <dbReference type="ChEBI" id="CHEBI:18408"/>
        <dbReference type="ChEBI" id="CHEBI:30616"/>
        <dbReference type="ChEBI" id="CHEBI:57692"/>
        <dbReference type="ChEBI" id="CHEBI:58307"/>
        <dbReference type="EC" id="2.5.1.17"/>
    </reaction>
</comment>
<dbReference type="InterPro" id="IPR036451">
    <property type="entry name" value="CblAdoTrfase-like_sf"/>
</dbReference>
<comment type="pathway">
    <text evidence="6">Cofactor biosynthesis; adenosylcobalamin biosynthesis; adenosylcobalamin from cob(II)yrinate a,c-diamide: step 2/7.</text>
</comment>
<dbReference type="InterPro" id="IPR029499">
    <property type="entry name" value="PduO-typ"/>
</dbReference>
<keyword evidence="9" id="KW-1185">Reference proteome</keyword>
<evidence type="ECO:0000259" key="7">
    <source>
        <dbReference type="Pfam" id="PF01923"/>
    </source>
</evidence>
<dbReference type="GO" id="GO:0008817">
    <property type="term" value="F:corrinoid adenosyltransferase activity"/>
    <property type="evidence" value="ECO:0007669"/>
    <property type="project" value="UniProtKB-UniRule"/>
</dbReference>
<proteinExistence type="inferred from homology"/>
<dbReference type="OrthoDB" id="9778896at2"/>
<dbReference type="PANTHER" id="PTHR12213">
    <property type="entry name" value="CORRINOID ADENOSYLTRANSFERASE"/>
    <property type="match status" value="1"/>
</dbReference>
<dbReference type="EMBL" id="VCDI01000001">
    <property type="protein sequence ID" value="TLU74340.1"/>
    <property type="molecule type" value="Genomic_DNA"/>
</dbReference>
<accession>A0A5R9J9R4</accession>
<dbReference type="GO" id="GO:0009236">
    <property type="term" value="P:cobalamin biosynthetic process"/>
    <property type="evidence" value="ECO:0007669"/>
    <property type="project" value="UniProtKB-UniRule"/>
</dbReference>
<evidence type="ECO:0000313" key="9">
    <source>
        <dbReference type="Proteomes" id="UP000305654"/>
    </source>
</evidence>
<evidence type="ECO:0000256" key="2">
    <source>
        <dbReference type="ARBA" id="ARBA00011233"/>
    </source>
</evidence>
<name>A0A5R9J9R4_9PROT</name>
<comment type="similarity">
    <text evidence="1 6">Belongs to the Cob(I)alamin adenosyltransferase family.</text>
</comment>
<feature type="domain" description="Cobalamin adenosyltransferase-like" evidence="7">
    <location>
        <begin position="12"/>
        <end position="173"/>
    </location>
</feature>
<dbReference type="Proteomes" id="UP000305654">
    <property type="component" value="Unassembled WGS sequence"/>
</dbReference>
<gene>
    <name evidence="8" type="ORF">FE263_03895</name>
</gene>
<dbReference type="NCBIfam" id="TIGR00636">
    <property type="entry name" value="PduO_Nterm"/>
    <property type="match status" value="1"/>
</dbReference>
<evidence type="ECO:0000256" key="6">
    <source>
        <dbReference type="RuleBase" id="RU366026"/>
    </source>
</evidence>
<keyword evidence="5 6" id="KW-0067">ATP-binding</keyword>
<keyword evidence="4 6" id="KW-0547">Nucleotide-binding</keyword>
<dbReference type="PANTHER" id="PTHR12213:SF0">
    <property type="entry name" value="CORRINOID ADENOSYLTRANSFERASE MMAB"/>
    <property type="match status" value="1"/>
</dbReference>
<keyword evidence="6" id="KW-0169">Cobalamin biosynthesis</keyword>
<dbReference type="FunFam" id="1.20.1200.10:FF:000001">
    <property type="entry name" value="Cob(I)yrinic acid a,c-diamide adenosyltransferase"/>
    <property type="match status" value="1"/>
</dbReference>
<dbReference type="UniPathway" id="UPA00148">
    <property type="reaction ID" value="UER00233"/>
</dbReference>
<organism evidence="8 9">
    <name type="scientific">Lichenicoccus roseus</name>
    <dbReference type="NCBI Taxonomy" id="2683649"/>
    <lineage>
        <taxon>Bacteria</taxon>
        <taxon>Pseudomonadati</taxon>
        <taxon>Pseudomonadota</taxon>
        <taxon>Alphaproteobacteria</taxon>
        <taxon>Acetobacterales</taxon>
        <taxon>Acetobacteraceae</taxon>
        <taxon>Lichenicoccus</taxon>
    </lineage>
</organism>
<dbReference type="AlphaFoldDB" id="A0A5R9J9R4"/>
<evidence type="ECO:0000256" key="3">
    <source>
        <dbReference type="ARBA" id="ARBA00022679"/>
    </source>
</evidence>
<dbReference type="SUPFAM" id="SSF89028">
    <property type="entry name" value="Cobalamin adenosyltransferase-like"/>
    <property type="match status" value="1"/>
</dbReference>
<dbReference type="Gene3D" id="1.20.1200.10">
    <property type="entry name" value="Cobalamin adenosyltransferase-like"/>
    <property type="match status" value="1"/>
</dbReference>
<dbReference type="InterPro" id="IPR016030">
    <property type="entry name" value="CblAdoTrfase-like"/>
</dbReference>
<keyword evidence="3 6" id="KW-0808">Transferase</keyword>
<evidence type="ECO:0000256" key="1">
    <source>
        <dbReference type="ARBA" id="ARBA00007487"/>
    </source>
</evidence>
<sequence length="192" mass="20582">MTGRTLRIDSVVTRGGDAGQTSLGDGSRQRKDSLRVEAYGTVDEANAILGVLRAALGSQHPQDAVLVRIQSLLFDVGADLCVPGPMGATLRIDDRPVALIEAQITSLLEHQSPLDSFVLPAGSMAAAQAHVARTVIRRAERRVVTLAAAEEVNQAVIRLLNRLSDYLFVLARHLNDNGRADVLWQRGAASEA</sequence>
<evidence type="ECO:0000313" key="8">
    <source>
        <dbReference type="EMBL" id="TLU74340.1"/>
    </source>
</evidence>
<dbReference type="Pfam" id="PF01923">
    <property type="entry name" value="Cob_adeno_trans"/>
    <property type="match status" value="1"/>
</dbReference>